<gene>
    <name evidence="1" type="ORF">NCTC8622_00419</name>
</gene>
<dbReference type="AlphaFoldDB" id="A0A376TWV1"/>
<proteinExistence type="predicted"/>
<name>A0A376TWV1_ECOLX</name>
<organism evidence="1 2">
    <name type="scientific">Escherichia coli</name>
    <dbReference type="NCBI Taxonomy" id="562"/>
    <lineage>
        <taxon>Bacteria</taxon>
        <taxon>Pseudomonadati</taxon>
        <taxon>Pseudomonadota</taxon>
        <taxon>Gammaproteobacteria</taxon>
        <taxon>Enterobacterales</taxon>
        <taxon>Enterobacteriaceae</taxon>
        <taxon>Escherichia</taxon>
    </lineage>
</organism>
<sequence>MVTGVSRSPVQAITLPQAFELLVDVLRGFYRRVKKFAESISDQFRARILNKISFAGLGNQRQR</sequence>
<dbReference type="Proteomes" id="UP000254079">
    <property type="component" value="Unassembled WGS sequence"/>
</dbReference>
<accession>A0A376TWV1</accession>
<evidence type="ECO:0000313" key="2">
    <source>
        <dbReference type="Proteomes" id="UP000254079"/>
    </source>
</evidence>
<reference evidence="1 2" key="1">
    <citation type="submission" date="2018-06" db="EMBL/GenBank/DDBJ databases">
        <authorList>
            <consortium name="Pathogen Informatics"/>
            <person name="Doyle S."/>
        </authorList>
    </citation>
    <scope>NUCLEOTIDE SEQUENCE [LARGE SCALE GENOMIC DNA]</scope>
    <source>
        <strain evidence="1 2">NCTC8622</strain>
    </source>
</reference>
<evidence type="ECO:0000313" key="1">
    <source>
        <dbReference type="EMBL" id="STI81485.1"/>
    </source>
</evidence>
<protein>
    <submittedName>
        <fullName evidence="1">Uncharacterized protein</fullName>
    </submittedName>
</protein>
<dbReference type="EMBL" id="UGCP01000002">
    <property type="protein sequence ID" value="STI81485.1"/>
    <property type="molecule type" value="Genomic_DNA"/>
</dbReference>